<dbReference type="EMBL" id="CM055112">
    <property type="protein sequence ID" value="KAJ7517184.1"/>
    <property type="molecule type" value="Genomic_DNA"/>
</dbReference>
<sequence>MLGCLYTGGRSCPFFHPLFQVSVGADAAGSSKWVSLPSPLQSLHAYSGRIRPCPSDVNPNCVSTSSKDAGYAYPWVIPESSSSNVLKRIERAILFTQKNPKIVQMETTADGQYLLAEVDGLIGRDALEFLVRGDVVLYRSMAQKVVYVYPFTTPLSDFGTQKKHIKALEDELGWGSGSFDSVD</sequence>
<evidence type="ECO:0000313" key="2">
    <source>
        <dbReference type="Proteomes" id="UP001162992"/>
    </source>
</evidence>
<accession>A0ACC2AI17</accession>
<proteinExistence type="predicted"/>
<organism evidence="1 2">
    <name type="scientific">Diphasiastrum complanatum</name>
    <name type="common">Issler's clubmoss</name>
    <name type="synonym">Lycopodium complanatum</name>
    <dbReference type="NCBI Taxonomy" id="34168"/>
    <lineage>
        <taxon>Eukaryota</taxon>
        <taxon>Viridiplantae</taxon>
        <taxon>Streptophyta</taxon>
        <taxon>Embryophyta</taxon>
        <taxon>Tracheophyta</taxon>
        <taxon>Lycopodiopsida</taxon>
        <taxon>Lycopodiales</taxon>
        <taxon>Lycopodiaceae</taxon>
        <taxon>Lycopodioideae</taxon>
        <taxon>Diphasiastrum</taxon>
    </lineage>
</organism>
<reference evidence="2" key="1">
    <citation type="journal article" date="2024" name="Proc. Natl. Acad. Sci. U.S.A.">
        <title>Extraordinary preservation of gene collinearity over three hundred million years revealed in homosporous lycophytes.</title>
        <authorList>
            <person name="Li C."/>
            <person name="Wickell D."/>
            <person name="Kuo L.Y."/>
            <person name="Chen X."/>
            <person name="Nie B."/>
            <person name="Liao X."/>
            <person name="Peng D."/>
            <person name="Ji J."/>
            <person name="Jenkins J."/>
            <person name="Williams M."/>
            <person name="Shu S."/>
            <person name="Plott C."/>
            <person name="Barry K."/>
            <person name="Rajasekar S."/>
            <person name="Grimwood J."/>
            <person name="Han X."/>
            <person name="Sun S."/>
            <person name="Hou Z."/>
            <person name="He W."/>
            <person name="Dai G."/>
            <person name="Sun C."/>
            <person name="Schmutz J."/>
            <person name="Leebens-Mack J.H."/>
            <person name="Li F.W."/>
            <person name="Wang L."/>
        </authorList>
    </citation>
    <scope>NUCLEOTIDE SEQUENCE [LARGE SCALE GENOMIC DNA]</scope>
    <source>
        <strain evidence="2">cv. PW_Plant_1</strain>
    </source>
</reference>
<dbReference type="Proteomes" id="UP001162992">
    <property type="component" value="Chromosome 21"/>
</dbReference>
<protein>
    <submittedName>
        <fullName evidence="1">Uncharacterized protein</fullName>
    </submittedName>
</protein>
<gene>
    <name evidence="1" type="ORF">O6H91_21G013500</name>
</gene>
<keyword evidence="2" id="KW-1185">Reference proteome</keyword>
<evidence type="ECO:0000313" key="1">
    <source>
        <dbReference type="EMBL" id="KAJ7517184.1"/>
    </source>
</evidence>
<name>A0ACC2AI17_DIPCM</name>
<comment type="caution">
    <text evidence="1">The sequence shown here is derived from an EMBL/GenBank/DDBJ whole genome shotgun (WGS) entry which is preliminary data.</text>
</comment>